<gene>
    <name evidence="2" type="ORF">BCR32DRAFT_328952</name>
</gene>
<protein>
    <submittedName>
        <fullName evidence="2">Ankyrin</fullName>
    </submittedName>
</protein>
<sequence>MDFQQFKLKFLNDLKKKSSKCIQRIENNKELIQANLGENADPEILDLFVKDINKIILETASKFSLFEKFSLYEQVLKHNEFTYVYSTFKNSDILIYACKIGKKMNDLIKWLLTMNINPCVQSEEGITALMIASKKPELINVVKEHSKNADCVNLLDNNNRNALFHALDNKEALNIILQSEVNTDIITEDNKYESILLYCCKNEIYRPIPELVKSPKINADIFDENEKTPAMYLVEKGRVNELQSLYKYCNFNFVNSKYESIFSIIIKFMINHEINDSSFPYYVRMLSFLVRYGGDFNVPVDELGNTAFMAFMMINDTYSVYYILKLGNVDLRVKNKFGENASSLCLKCNFSKTLLDLFFRHPTFDYEYVDINTRNTILMLCSMTPYSFYINTIIDKNVNTVNEVNNRQESALILATKFKNLVIVDKLFKQNVNAKKEGYSIQINANIVNVNQRDYLGNTALYYAVDLKDIDLISYLVINNADINIKNNEGKSPLDYANELDDNNLIHAILYPSQPNIPIISNNLSNNIHQYDASTSSSIYSDLNPPNYSDLFYNDNKIQKDEINDPHIKYKDTYEYLYPNTGNYYPKMETNYQVECLMKSIYTGAFKFNVYEEQQELQQRMQQRRQLYIDAKPIYNEKRKQ</sequence>
<evidence type="ECO:0000313" key="2">
    <source>
        <dbReference type="EMBL" id="ORX77373.1"/>
    </source>
</evidence>
<dbReference type="STRING" id="1754192.A0A1Y1WV39"/>
<organism evidence="2 3">
    <name type="scientific">Anaeromyces robustus</name>
    <dbReference type="NCBI Taxonomy" id="1754192"/>
    <lineage>
        <taxon>Eukaryota</taxon>
        <taxon>Fungi</taxon>
        <taxon>Fungi incertae sedis</taxon>
        <taxon>Chytridiomycota</taxon>
        <taxon>Chytridiomycota incertae sedis</taxon>
        <taxon>Neocallimastigomycetes</taxon>
        <taxon>Neocallimastigales</taxon>
        <taxon>Neocallimastigaceae</taxon>
        <taxon>Anaeromyces</taxon>
    </lineage>
</organism>
<proteinExistence type="predicted"/>
<keyword evidence="1" id="KW-0040">ANK repeat</keyword>
<dbReference type="SMART" id="SM00248">
    <property type="entry name" value="ANK"/>
    <property type="match status" value="9"/>
</dbReference>
<dbReference type="OrthoDB" id="2155288at2759"/>
<dbReference type="Pfam" id="PF12796">
    <property type="entry name" value="Ank_2"/>
    <property type="match status" value="1"/>
</dbReference>
<keyword evidence="3" id="KW-1185">Reference proteome</keyword>
<name>A0A1Y1WV39_9FUNG</name>
<dbReference type="PANTHER" id="PTHR24118:SF99">
    <property type="entry name" value="POTE ANKYRIN DOMAIN FAMILY MEMBER 3C-RELATED"/>
    <property type="match status" value="1"/>
</dbReference>
<dbReference type="SUPFAM" id="SSF48403">
    <property type="entry name" value="Ankyrin repeat"/>
    <property type="match status" value="2"/>
</dbReference>
<reference evidence="2 3" key="2">
    <citation type="submission" date="2016-08" db="EMBL/GenBank/DDBJ databases">
        <title>Pervasive Adenine N6-methylation of Active Genes in Fungi.</title>
        <authorList>
            <consortium name="DOE Joint Genome Institute"/>
            <person name="Mondo S.J."/>
            <person name="Dannebaum R.O."/>
            <person name="Kuo R.C."/>
            <person name="Labutti K."/>
            <person name="Haridas S."/>
            <person name="Kuo A."/>
            <person name="Salamov A."/>
            <person name="Ahrendt S.R."/>
            <person name="Lipzen A."/>
            <person name="Sullivan W."/>
            <person name="Andreopoulos W.B."/>
            <person name="Clum A."/>
            <person name="Lindquist E."/>
            <person name="Daum C."/>
            <person name="Ramamoorthy G.K."/>
            <person name="Gryganskyi A."/>
            <person name="Culley D."/>
            <person name="Magnuson J.K."/>
            <person name="James T.Y."/>
            <person name="O'Malley M.A."/>
            <person name="Stajich J.E."/>
            <person name="Spatafora J.W."/>
            <person name="Visel A."/>
            <person name="Grigoriev I.V."/>
        </authorList>
    </citation>
    <scope>NUCLEOTIDE SEQUENCE [LARGE SCALE GENOMIC DNA]</scope>
    <source>
        <strain evidence="2 3">S4</strain>
    </source>
</reference>
<dbReference type="PROSITE" id="PS50297">
    <property type="entry name" value="ANK_REP_REGION"/>
    <property type="match status" value="1"/>
</dbReference>
<comment type="caution">
    <text evidence="2">The sequence shown here is derived from an EMBL/GenBank/DDBJ whole genome shotgun (WGS) entry which is preliminary data.</text>
</comment>
<dbReference type="Pfam" id="PF13857">
    <property type="entry name" value="Ank_5"/>
    <property type="match status" value="1"/>
</dbReference>
<dbReference type="AlphaFoldDB" id="A0A1Y1WV39"/>
<dbReference type="InterPro" id="IPR036770">
    <property type="entry name" value="Ankyrin_rpt-contain_sf"/>
</dbReference>
<dbReference type="PANTHER" id="PTHR24118">
    <property type="entry name" value="POTE ANKYRIN DOMAIN"/>
    <property type="match status" value="1"/>
</dbReference>
<accession>A0A1Y1WV39</accession>
<reference evidence="2 3" key="1">
    <citation type="submission" date="2016-08" db="EMBL/GenBank/DDBJ databases">
        <title>A Parts List for Fungal Cellulosomes Revealed by Comparative Genomics.</title>
        <authorList>
            <consortium name="DOE Joint Genome Institute"/>
            <person name="Haitjema C.H."/>
            <person name="Gilmore S.P."/>
            <person name="Henske J.K."/>
            <person name="Solomon K.V."/>
            <person name="De Groot R."/>
            <person name="Kuo A."/>
            <person name="Mondo S.J."/>
            <person name="Salamov A.A."/>
            <person name="Labutti K."/>
            <person name="Zhao Z."/>
            <person name="Chiniquy J."/>
            <person name="Barry K."/>
            <person name="Brewer H.M."/>
            <person name="Purvine S.O."/>
            <person name="Wright A.T."/>
            <person name="Boxma B."/>
            <person name="Van Alen T."/>
            <person name="Hackstein J.H."/>
            <person name="Baker S.E."/>
            <person name="Grigoriev I.V."/>
            <person name="O'Malley M.A."/>
        </authorList>
    </citation>
    <scope>NUCLEOTIDE SEQUENCE [LARGE SCALE GENOMIC DNA]</scope>
    <source>
        <strain evidence="2 3">S4</strain>
    </source>
</reference>
<feature type="repeat" description="ANK" evidence="1">
    <location>
        <begin position="456"/>
        <end position="488"/>
    </location>
</feature>
<evidence type="ECO:0000256" key="1">
    <source>
        <dbReference type="PROSITE-ProRule" id="PRU00023"/>
    </source>
</evidence>
<evidence type="ECO:0000313" key="3">
    <source>
        <dbReference type="Proteomes" id="UP000193944"/>
    </source>
</evidence>
<dbReference type="PROSITE" id="PS50088">
    <property type="entry name" value="ANK_REPEAT"/>
    <property type="match status" value="1"/>
</dbReference>
<dbReference type="Proteomes" id="UP000193944">
    <property type="component" value="Unassembled WGS sequence"/>
</dbReference>
<dbReference type="Gene3D" id="1.25.40.20">
    <property type="entry name" value="Ankyrin repeat-containing domain"/>
    <property type="match status" value="2"/>
</dbReference>
<dbReference type="EMBL" id="MCFG01000251">
    <property type="protein sequence ID" value="ORX77373.1"/>
    <property type="molecule type" value="Genomic_DNA"/>
</dbReference>
<dbReference type="InterPro" id="IPR002110">
    <property type="entry name" value="Ankyrin_rpt"/>
</dbReference>